<name>A0A699JR60_TANCI</name>
<comment type="caution">
    <text evidence="3">The sequence shown here is derived from an EMBL/GenBank/DDBJ whole genome shotgun (WGS) entry which is preliminary data.</text>
</comment>
<feature type="non-terminal residue" evidence="3">
    <location>
        <position position="223"/>
    </location>
</feature>
<feature type="compositionally biased region" description="Basic and acidic residues" evidence="1">
    <location>
        <begin position="174"/>
        <end position="204"/>
    </location>
</feature>
<feature type="region of interest" description="Disordered" evidence="1">
    <location>
        <begin position="165"/>
        <end position="210"/>
    </location>
</feature>
<dbReference type="Pfam" id="PF25597">
    <property type="entry name" value="SH3_retrovirus"/>
    <property type="match status" value="1"/>
</dbReference>
<gene>
    <name evidence="3" type="ORF">Tci_625289</name>
</gene>
<sequence length="223" mass="24241">MPPKLDLILADVDEYVVSESATSVPAVAINKAKTSNPQLELQEKGVIDSGCSRHMTGNMSYLSEYEEIDGGYVAFGGDLKGGKITGECNINTGKFNGKADEGFFVGYSMNSKAFRVFNSRTKIVEETLHITFLENKPNVAGSKPTWLFDINTLTKSMNYKPVVVGNESNGSIGEEEKKDAKDLGNEDNKVLSTEEPRVNQEKEANVNNTNYINVVSPSDIAAG</sequence>
<protein>
    <submittedName>
        <fullName evidence="3">Ribonuclease H-like domain-containing protein</fullName>
    </submittedName>
</protein>
<proteinExistence type="predicted"/>
<feature type="domain" description="Retroviral polymerase SH3-like" evidence="2">
    <location>
        <begin position="92"/>
        <end position="137"/>
    </location>
</feature>
<dbReference type="AlphaFoldDB" id="A0A699JR60"/>
<reference evidence="3" key="1">
    <citation type="journal article" date="2019" name="Sci. Rep.">
        <title>Draft genome of Tanacetum cinerariifolium, the natural source of mosquito coil.</title>
        <authorList>
            <person name="Yamashiro T."/>
            <person name="Shiraishi A."/>
            <person name="Satake H."/>
            <person name="Nakayama K."/>
        </authorList>
    </citation>
    <scope>NUCLEOTIDE SEQUENCE</scope>
</reference>
<evidence type="ECO:0000313" key="3">
    <source>
        <dbReference type="EMBL" id="GFA53317.1"/>
    </source>
</evidence>
<dbReference type="EMBL" id="BKCJ010440744">
    <property type="protein sequence ID" value="GFA53317.1"/>
    <property type="molecule type" value="Genomic_DNA"/>
</dbReference>
<evidence type="ECO:0000259" key="2">
    <source>
        <dbReference type="Pfam" id="PF25597"/>
    </source>
</evidence>
<organism evidence="3">
    <name type="scientific">Tanacetum cinerariifolium</name>
    <name type="common">Dalmatian daisy</name>
    <name type="synonym">Chrysanthemum cinerariifolium</name>
    <dbReference type="NCBI Taxonomy" id="118510"/>
    <lineage>
        <taxon>Eukaryota</taxon>
        <taxon>Viridiplantae</taxon>
        <taxon>Streptophyta</taxon>
        <taxon>Embryophyta</taxon>
        <taxon>Tracheophyta</taxon>
        <taxon>Spermatophyta</taxon>
        <taxon>Magnoliopsida</taxon>
        <taxon>eudicotyledons</taxon>
        <taxon>Gunneridae</taxon>
        <taxon>Pentapetalae</taxon>
        <taxon>asterids</taxon>
        <taxon>campanulids</taxon>
        <taxon>Asterales</taxon>
        <taxon>Asteraceae</taxon>
        <taxon>Asteroideae</taxon>
        <taxon>Anthemideae</taxon>
        <taxon>Anthemidinae</taxon>
        <taxon>Tanacetum</taxon>
    </lineage>
</organism>
<dbReference type="InterPro" id="IPR057670">
    <property type="entry name" value="SH3_retrovirus"/>
</dbReference>
<accession>A0A699JR60</accession>
<evidence type="ECO:0000256" key="1">
    <source>
        <dbReference type="SAM" id="MobiDB-lite"/>
    </source>
</evidence>